<evidence type="ECO:0000313" key="1">
    <source>
        <dbReference type="EMBL" id="CAD9814180.1"/>
    </source>
</evidence>
<dbReference type="EMBL" id="HBHQ01008910">
    <property type="protein sequence ID" value="CAD9814180.1"/>
    <property type="molecule type" value="Transcribed_RNA"/>
</dbReference>
<sequence>MVHTGAITGPFNVNQNPDVALLYYYGYKSYQEYFGKMCYSGRTTNTSKDFSHLALMKQARDKNIYTGERQNRDDTAWNAIKQYVPKYRYYDELFPDPPEPLPTPNYHKNKKCAINFHGVLRSFSSVALWTIVENIILPNSRYNCDYFIHFHSIDYENRSRSGFGGALDSGQVYKLKNAIPNQNKHNITVAFSNSSEEEILRNHADLIQKIKTEKDSEGRYIYQPHNPEDTLFTAETVINIVKMWHNQGSVWKLMESHEEKFGRKYDQIAMIRLDSAYVTPINVFHYDDQQISRDRWNKTVIIPGFARFPVNDRLVYGPREAVKMWANRLELIDHHIQHARVQHPTIGLHSEQFLDKTVFPLLRQQGYNIVRDDDICFLRTRANNIVWLGDCNFASNVNTDQEWMNDPGKVKDKVEWAVKRICSMTDAFIGKPQLQCNPTSPPLSHERMCSM</sequence>
<dbReference type="AlphaFoldDB" id="A0A7S2UDH6"/>
<name>A0A7S2UDH6_9STRA</name>
<proteinExistence type="predicted"/>
<gene>
    <name evidence="1" type="ORF">ASEP1449_LOCUS6005</name>
</gene>
<protein>
    <submittedName>
        <fullName evidence="1">Uncharacterized protein</fullName>
    </submittedName>
</protein>
<organism evidence="1">
    <name type="scientific">Attheya septentrionalis</name>
    <dbReference type="NCBI Taxonomy" id="420275"/>
    <lineage>
        <taxon>Eukaryota</taxon>
        <taxon>Sar</taxon>
        <taxon>Stramenopiles</taxon>
        <taxon>Ochrophyta</taxon>
        <taxon>Bacillariophyta</taxon>
        <taxon>Coscinodiscophyceae</taxon>
        <taxon>Chaetocerotophycidae</taxon>
        <taxon>Chaetocerotales</taxon>
        <taxon>Attheyaceae</taxon>
        <taxon>Attheya</taxon>
    </lineage>
</organism>
<reference evidence="1" key="1">
    <citation type="submission" date="2021-01" db="EMBL/GenBank/DDBJ databases">
        <authorList>
            <person name="Corre E."/>
            <person name="Pelletier E."/>
            <person name="Niang G."/>
            <person name="Scheremetjew M."/>
            <person name="Finn R."/>
            <person name="Kale V."/>
            <person name="Holt S."/>
            <person name="Cochrane G."/>
            <person name="Meng A."/>
            <person name="Brown T."/>
            <person name="Cohen L."/>
        </authorList>
    </citation>
    <scope>NUCLEOTIDE SEQUENCE</scope>
    <source>
        <strain evidence="1">CCMP2084</strain>
    </source>
</reference>
<accession>A0A7S2UDH6</accession>